<evidence type="ECO:0000313" key="2">
    <source>
        <dbReference type="EMBL" id="KOO75359.1"/>
    </source>
</evidence>
<evidence type="ECO:0000313" key="3">
    <source>
        <dbReference type="Proteomes" id="UP000037632"/>
    </source>
</evidence>
<comment type="caution">
    <text evidence="2">The sequence shown here is derived from an EMBL/GenBank/DDBJ whole genome shotgun (WGS) entry which is preliminary data.</text>
</comment>
<feature type="compositionally biased region" description="Basic residues" evidence="1">
    <location>
        <begin position="54"/>
        <end position="63"/>
    </location>
</feature>
<protein>
    <submittedName>
        <fullName evidence="2">Uncharacterized protein</fullName>
    </submittedName>
</protein>
<accession>A0AB34TD16</accession>
<name>A0AB34TD16_STEMA</name>
<reference evidence="2 3" key="1">
    <citation type="journal article" date="2015" name="Antimicrob. Agents Chemother.">
        <title>Whole-Genome Sequencing Identifies Emergence of a Quinolone Resistance Mutation in a Case of Stenotrophomonas maltophilia Bacteremia.</title>
        <authorList>
            <person name="Pak T.R."/>
            <person name="Altman D.R."/>
            <person name="Attie O."/>
            <person name="Sebra R."/>
            <person name="Hamula C.L."/>
            <person name="Lewis M."/>
            <person name="Deikus G."/>
            <person name="Newman L.C."/>
            <person name="Fang G."/>
            <person name="Hand J."/>
            <person name="Papel G."/>
            <person name="Wallach F."/>
            <person name="Schadt E.E."/>
            <person name="Huprikar S."/>
            <person name="van Bakel H."/>
            <person name="Kasarskis A."/>
            <person name="Bashir A."/>
        </authorList>
    </citation>
    <scope>NUCLEOTIDE SEQUENCE [LARGE SCALE GENOMIC DNA]</scope>
    <source>
        <strain evidence="2 3">ISMMS6</strain>
    </source>
</reference>
<dbReference type="EMBL" id="JZIW01000009">
    <property type="protein sequence ID" value="KOO75359.1"/>
    <property type="molecule type" value="Genomic_DNA"/>
</dbReference>
<gene>
    <name evidence="2" type="ORF">VL23_17615</name>
</gene>
<dbReference type="RefSeq" id="WP_053462899.1">
    <property type="nucleotide sequence ID" value="NZ_JZIW01000009.1"/>
</dbReference>
<feature type="compositionally biased region" description="Low complexity" evidence="1">
    <location>
        <begin position="44"/>
        <end position="53"/>
    </location>
</feature>
<organism evidence="2 3">
    <name type="scientific">Stenotrophomonas maltophilia</name>
    <name type="common">Pseudomonas maltophilia</name>
    <name type="synonym">Xanthomonas maltophilia</name>
    <dbReference type="NCBI Taxonomy" id="40324"/>
    <lineage>
        <taxon>Bacteria</taxon>
        <taxon>Pseudomonadati</taxon>
        <taxon>Pseudomonadota</taxon>
        <taxon>Gammaproteobacteria</taxon>
        <taxon>Lysobacterales</taxon>
        <taxon>Lysobacteraceae</taxon>
        <taxon>Stenotrophomonas</taxon>
        <taxon>Stenotrophomonas maltophilia group</taxon>
    </lineage>
</organism>
<proteinExistence type="predicted"/>
<sequence>MSKVDIVGRGGRVISVHHRVAAALKQRGGYLRRDMVAQSPVAPNPGAKAPAPGKAKKKAKKASARAGQPNKDASV</sequence>
<feature type="region of interest" description="Disordered" evidence="1">
    <location>
        <begin position="35"/>
        <end position="75"/>
    </location>
</feature>
<evidence type="ECO:0000256" key="1">
    <source>
        <dbReference type="SAM" id="MobiDB-lite"/>
    </source>
</evidence>
<dbReference type="AlphaFoldDB" id="A0AB34TD16"/>
<dbReference type="Proteomes" id="UP000037632">
    <property type="component" value="Unassembled WGS sequence"/>
</dbReference>